<dbReference type="GO" id="GO:0005990">
    <property type="term" value="P:lactose catabolic process"/>
    <property type="evidence" value="ECO:0007669"/>
    <property type="project" value="TreeGrafter"/>
</dbReference>
<evidence type="ECO:0000259" key="10">
    <source>
        <dbReference type="SMART" id="SM01038"/>
    </source>
</evidence>
<dbReference type="Proteomes" id="UP000056252">
    <property type="component" value="Chromosome"/>
</dbReference>
<comment type="subunit">
    <text evidence="4">Monomer.</text>
</comment>
<evidence type="ECO:0000313" key="12">
    <source>
        <dbReference type="Proteomes" id="UP000056252"/>
    </source>
</evidence>
<comment type="catalytic activity">
    <reaction evidence="1">
        <text>Hydrolysis of terminal non-reducing beta-D-galactose residues in beta-D-galactosides.</text>
        <dbReference type="EC" id="3.2.1.23"/>
    </reaction>
</comment>
<dbReference type="EMBL" id="CP013195">
    <property type="protein sequence ID" value="ALO49591.1"/>
    <property type="molecule type" value="Genomic_DNA"/>
</dbReference>
<dbReference type="InterPro" id="IPR050347">
    <property type="entry name" value="Bact_Beta-galactosidase"/>
</dbReference>
<dbReference type="GO" id="GO:0009341">
    <property type="term" value="C:beta-galactosidase complex"/>
    <property type="evidence" value="ECO:0007669"/>
    <property type="project" value="InterPro"/>
</dbReference>
<accession>A0A0S2KMS6</accession>
<keyword evidence="12" id="KW-1185">Reference proteome</keyword>
<proteinExistence type="inferred from homology"/>
<dbReference type="EC" id="3.2.1.23" evidence="5"/>
<comment type="cofactor">
    <cofactor evidence="2">
        <name>Ca(2+)</name>
        <dbReference type="ChEBI" id="CHEBI:29108"/>
    </cofactor>
</comment>
<dbReference type="InterPro" id="IPR014718">
    <property type="entry name" value="GH-type_carb-bd"/>
</dbReference>
<dbReference type="InterPro" id="IPR011013">
    <property type="entry name" value="Gal_mutarotase_sf_dom"/>
</dbReference>
<dbReference type="Gene3D" id="2.70.98.10">
    <property type="match status" value="1"/>
</dbReference>
<dbReference type="InterPro" id="IPR006103">
    <property type="entry name" value="Glyco_hydro_2_cat"/>
</dbReference>
<dbReference type="Gene3D" id="2.60.40.10">
    <property type="entry name" value="Immunoglobulins"/>
    <property type="match status" value="2"/>
</dbReference>
<dbReference type="PANTHER" id="PTHR46323">
    <property type="entry name" value="BETA-GALACTOSIDASE"/>
    <property type="match status" value="1"/>
</dbReference>
<dbReference type="InterPro" id="IPR004199">
    <property type="entry name" value="B-gal_small/dom_5"/>
</dbReference>
<dbReference type="InterPro" id="IPR017853">
    <property type="entry name" value="GH"/>
</dbReference>
<comment type="similarity">
    <text evidence="3">Belongs to the glycosyl hydrolase 2 family.</text>
</comment>
<dbReference type="Pfam" id="PF16353">
    <property type="entry name" value="LacZ_4"/>
    <property type="match status" value="1"/>
</dbReference>
<dbReference type="Pfam" id="PF02836">
    <property type="entry name" value="Glyco_hydro_2_C"/>
    <property type="match status" value="1"/>
</dbReference>
<dbReference type="GO" id="GO:0004565">
    <property type="term" value="F:beta-galactosidase activity"/>
    <property type="evidence" value="ECO:0007669"/>
    <property type="project" value="UniProtKB-EC"/>
</dbReference>
<dbReference type="KEGG" id="peo:AS203_11260"/>
<dbReference type="OrthoDB" id="9801077at2"/>
<name>A0A0S2KMS6_9BACT</name>
<evidence type="ECO:0000256" key="1">
    <source>
        <dbReference type="ARBA" id="ARBA00001412"/>
    </source>
</evidence>
<dbReference type="SUPFAM" id="SSF74650">
    <property type="entry name" value="Galactose mutarotase-like"/>
    <property type="match status" value="1"/>
</dbReference>
<dbReference type="RefSeq" id="WP_060544482.1">
    <property type="nucleotide sequence ID" value="NZ_CP013195.1"/>
</dbReference>
<dbReference type="InterPro" id="IPR013783">
    <property type="entry name" value="Ig-like_fold"/>
</dbReference>
<gene>
    <name evidence="11" type="ORF">AS203_11260</name>
</gene>
<keyword evidence="8" id="KW-0326">Glycosidase</keyword>
<feature type="domain" description="Beta galactosidase small chain/" evidence="10">
    <location>
        <begin position="769"/>
        <end position="1048"/>
    </location>
</feature>
<dbReference type="SUPFAM" id="SSF49785">
    <property type="entry name" value="Galactose-binding domain-like"/>
    <property type="match status" value="1"/>
</dbReference>
<reference evidence="12" key="1">
    <citation type="submission" date="2015-11" db="EMBL/GenBank/DDBJ databases">
        <authorList>
            <person name="Holder M.E."/>
            <person name="Ajami N.J."/>
            <person name="Petrosino J.F."/>
        </authorList>
    </citation>
    <scope>NUCLEOTIDE SEQUENCE [LARGE SCALE GENOMIC DNA]</scope>
    <source>
        <strain evidence="12">F0113</strain>
    </source>
</reference>
<dbReference type="InterPro" id="IPR036156">
    <property type="entry name" value="Beta-gal/glucu_dom_sf"/>
</dbReference>
<dbReference type="InterPro" id="IPR006104">
    <property type="entry name" value="Glyco_hydro_2_N"/>
</dbReference>
<dbReference type="Gene3D" id="2.60.120.260">
    <property type="entry name" value="Galactose-binding domain-like"/>
    <property type="match status" value="1"/>
</dbReference>
<dbReference type="Gene3D" id="3.20.20.80">
    <property type="entry name" value="Glycosidases"/>
    <property type="match status" value="1"/>
</dbReference>
<sequence>MNKFLFLVAATFFSLHTKAVTDGKPTFTEWHDLQINSINRFPMHTDFFAYESLEKALAGDRTASANFLSLNGDWQFRWVANADERPTDFYTTTFDDSQWGKMPVPGVWELHGFGDPVYINVGFAWRGHFKNDPPNVPIKDNHVGSYRRWVQLPETWKGRQIIAHFGSVTSNIYLWVNGKFVGYAEDSKIAAEFDLTPYLHPGRNLIAFQTFRWCDGSYCEDQDFWRLSGVGRSCYLYSRDPKTHMTDIRITPNLDSQYRNGSLEIETHSECPAFISYELLNSQGESVVKAFGTETRKTLYVENPHLWTAETPYLYTLLARVFTIATPKKEERPQKMTPFRLLEVIPLKVGFRKVEIKNAQLLVNGKAVFIKGADRHEMDPDGGYVVSRDRMIEDIKIMKRLNINAVRTCHYPDDPQWYDLCDKYGLYVCAEANQESHGFGYEDTSEAKKPQFAKQIMERNQHNVKSFFNHPSIIYWSMGNETVDGPNFTSTYKWIKNTDPSRPIHWERAVKGANTDIFCPMYRSQADCETYAKSTAPEDQKPLIQCEYNHTMGNSGGGFKEYWNLVRKYPKYQGGFIWDFVDQGLHGKDKNGTPIYTYGGDYNDYDGSDNNFNCNGIIGPDRQLNPHAYEVAYVHQNIWATPIDLQTGKIKVFNEYFFRDLSNYKLVWKLLAGGRTIQQGEIDRLNIAPQQTAEYTLPYHLDAVTNADEVLLNIDFKLKTAEPLMEKDQTVAYDQFVIRGYKYLPKGKIYSASKKNIKVIDDRKADEIVLKNADIDIRFNQKTGLLTTYQVGGKSFLGAGGTLRPNFWRAVTDNDMGARLNKKYRVWHNPPMNVTSMTVKKERKTRSTNVIVTYSMPTVKAELTLSYQIFADGNILVNEQMITDKTAQVPNMFRFGMVMDLPYTMEQSQFYGRGPIENYADRKLSQRIGIYSQTADEQFYPYIRPQETGTKSDIRWWKQTDAHGQGLHIVSTDAFSASALHYNIADLDGGLEKAQRHSPQVPKSKYTELCIDGIQAGVGGIDSWSPKATALPPYRVTYQDRGFTFWLQPINN</sequence>
<protein>
    <recommendedName>
        <fullName evidence="5">beta-galactosidase</fullName>
        <ecNumber evidence="5">3.2.1.23</ecNumber>
    </recommendedName>
    <alternativeName>
        <fullName evidence="9">Lactase</fullName>
    </alternativeName>
</protein>
<keyword evidence="6" id="KW-0378">Hydrolase</keyword>
<dbReference type="PRINTS" id="PR00132">
    <property type="entry name" value="GLHYDRLASE2"/>
</dbReference>
<dbReference type="STRING" id="76123.AS203_11260"/>
<dbReference type="SMART" id="SM01038">
    <property type="entry name" value="Bgal_small_N"/>
    <property type="match status" value="1"/>
</dbReference>
<evidence type="ECO:0000256" key="7">
    <source>
        <dbReference type="ARBA" id="ARBA00022837"/>
    </source>
</evidence>
<dbReference type="SUPFAM" id="SSF49303">
    <property type="entry name" value="beta-Galactosidase/glucuronidase domain"/>
    <property type="match status" value="2"/>
</dbReference>
<dbReference type="InterPro" id="IPR008979">
    <property type="entry name" value="Galactose-bd-like_sf"/>
</dbReference>
<keyword evidence="7" id="KW-0106">Calcium</keyword>
<dbReference type="InterPro" id="IPR006102">
    <property type="entry name" value="Ig-like_GH2"/>
</dbReference>
<evidence type="ECO:0000256" key="4">
    <source>
        <dbReference type="ARBA" id="ARBA00011245"/>
    </source>
</evidence>
<evidence type="ECO:0000256" key="5">
    <source>
        <dbReference type="ARBA" id="ARBA00012756"/>
    </source>
</evidence>
<evidence type="ECO:0000256" key="6">
    <source>
        <dbReference type="ARBA" id="ARBA00022801"/>
    </source>
</evidence>
<dbReference type="PANTHER" id="PTHR46323:SF2">
    <property type="entry name" value="BETA-GALACTOSIDASE"/>
    <property type="match status" value="1"/>
</dbReference>
<dbReference type="Pfam" id="PF02837">
    <property type="entry name" value="Glyco_hydro_2_N"/>
    <property type="match status" value="1"/>
</dbReference>
<dbReference type="SUPFAM" id="SSF51445">
    <property type="entry name" value="(Trans)glycosidases"/>
    <property type="match status" value="1"/>
</dbReference>
<dbReference type="AlphaFoldDB" id="A0A0S2KMS6"/>
<evidence type="ECO:0000256" key="8">
    <source>
        <dbReference type="ARBA" id="ARBA00023295"/>
    </source>
</evidence>
<evidence type="ECO:0000313" key="11">
    <source>
        <dbReference type="EMBL" id="ALO49591.1"/>
    </source>
</evidence>
<dbReference type="InterPro" id="IPR006101">
    <property type="entry name" value="Glyco_hydro_2"/>
</dbReference>
<dbReference type="FunFam" id="3.20.20.80:FF:000121">
    <property type="entry name" value="Beta-galactosidase"/>
    <property type="match status" value="1"/>
</dbReference>
<evidence type="ECO:0000256" key="2">
    <source>
        <dbReference type="ARBA" id="ARBA00001913"/>
    </source>
</evidence>
<organism evidence="11 12">
    <name type="scientific">Hoylesella enoeca</name>
    <dbReference type="NCBI Taxonomy" id="76123"/>
    <lineage>
        <taxon>Bacteria</taxon>
        <taxon>Pseudomonadati</taxon>
        <taxon>Bacteroidota</taxon>
        <taxon>Bacteroidia</taxon>
        <taxon>Bacteroidales</taxon>
        <taxon>Prevotellaceae</taxon>
        <taxon>Hoylesella</taxon>
    </lineage>
</organism>
<dbReference type="GO" id="GO:0030246">
    <property type="term" value="F:carbohydrate binding"/>
    <property type="evidence" value="ECO:0007669"/>
    <property type="project" value="InterPro"/>
</dbReference>
<dbReference type="Pfam" id="PF02929">
    <property type="entry name" value="Bgal_small_N"/>
    <property type="match status" value="1"/>
</dbReference>
<dbReference type="InterPro" id="IPR032312">
    <property type="entry name" value="LacZ_4"/>
</dbReference>
<evidence type="ECO:0000256" key="3">
    <source>
        <dbReference type="ARBA" id="ARBA00007401"/>
    </source>
</evidence>
<dbReference type="eggNOG" id="COG3250">
    <property type="taxonomic scope" value="Bacteria"/>
</dbReference>
<evidence type="ECO:0000256" key="9">
    <source>
        <dbReference type="ARBA" id="ARBA00032230"/>
    </source>
</evidence>
<dbReference type="Pfam" id="PF00703">
    <property type="entry name" value="Glyco_hydro_2"/>
    <property type="match status" value="1"/>
</dbReference>